<keyword evidence="2" id="KW-0472">Membrane</keyword>
<sequence length="587" mass="61100">MDEWVILSDGESDTAAAAKAVTSDEDNDGESSGYTSWSARPIVSHHFADGGVDRAPPPPLPLPATVAAAAAVARRLPPEFVKEINYSYSEALSIGGGGDEIEEKPDDSGIEETDESSNLAVDAASQEDTAIGNAGVVIRGGDVIEHTAHDVDDDGSATTESDVDEDSEVTESDVDEDSEITESDVDEGSETTQSVVDNGNAITGSDKSISVVEVNVVNDHTATADCIPVVEVADVAENTAQVDASESISVVEVPPVTVSSSAPPAISSETDNSVVDDEDEHKGGRDGDDGEDCYCRCGEISDPTVYGNNCHRLVIRGREKFPPYDPWEAMREKFATIRKEMQRYGRCPFDRTPWSPLVSRDELNRAIEARMRFQASTSAAAAAAAAISATPEAPIEASSPAAVDATAPEVPTEISSAEINDAAINAAPEAPVEISPAEINDAAISAAPEAPTEVSPAEIKDAAINAAPEAPTEISPAEIDDAAINAAPEAPMEVPNAATAAAINAAPEARAEEPSATINAAAPEGRTEAVSAAISAAAEARTKAPAPGDRRRDSEPSAADMADFAVTYLFSSSCMILYTFLIASYFY</sequence>
<keyword evidence="2" id="KW-1133">Transmembrane helix</keyword>
<dbReference type="AlphaFoldDB" id="A0A0D9VZN4"/>
<keyword evidence="2" id="KW-0812">Transmembrane</keyword>
<feature type="region of interest" description="Disordered" evidence="1">
    <location>
        <begin position="1"/>
        <end position="40"/>
    </location>
</feature>
<accession>A0A0D9VZN4</accession>
<evidence type="ECO:0000256" key="1">
    <source>
        <dbReference type="SAM" id="MobiDB-lite"/>
    </source>
</evidence>
<keyword evidence="4" id="KW-1185">Reference proteome</keyword>
<feature type="region of interest" description="Disordered" evidence="1">
    <location>
        <begin position="148"/>
        <end position="203"/>
    </location>
</feature>
<feature type="compositionally biased region" description="Low complexity" evidence="1">
    <location>
        <begin position="534"/>
        <end position="546"/>
    </location>
</feature>
<feature type="region of interest" description="Disordered" evidence="1">
    <location>
        <begin position="92"/>
        <end position="128"/>
    </location>
</feature>
<feature type="compositionally biased region" description="Low complexity" evidence="1">
    <location>
        <begin position="256"/>
        <end position="270"/>
    </location>
</feature>
<feature type="compositionally biased region" description="Polar residues" evidence="1">
    <location>
        <begin position="190"/>
        <end position="203"/>
    </location>
</feature>
<organism evidence="3 4">
    <name type="scientific">Leersia perrieri</name>
    <dbReference type="NCBI Taxonomy" id="77586"/>
    <lineage>
        <taxon>Eukaryota</taxon>
        <taxon>Viridiplantae</taxon>
        <taxon>Streptophyta</taxon>
        <taxon>Embryophyta</taxon>
        <taxon>Tracheophyta</taxon>
        <taxon>Spermatophyta</taxon>
        <taxon>Magnoliopsida</taxon>
        <taxon>Liliopsida</taxon>
        <taxon>Poales</taxon>
        <taxon>Poaceae</taxon>
        <taxon>BOP clade</taxon>
        <taxon>Oryzoideae</taxon>
        <taxon>Oryzeae</taxon>
        <taxon>Oryzinae</taxon>
        <taxon>Leersia</taxon>
    </lineage>
</organism>
<dbReference type="Gramene" id="LPERR03G30300.1">
    <property type="protein sequence ID" value="LPERR03G30300.1"/>
    <property type="gene ID" value="LPERR03G30300"/>
</dbReference>
<feature type="transmembrane region" description="Helical" evidence="2">
    <location>
        <begin position="565"/>
        <end position="586"/>
    </location>
</feature>
<protein>
    <submittedName>
        <fullName evidence="3">Uncharacterized protein</fullName>
    </submittedName>
</protein>
<reference evidence="3" key="3">
    <citation type="submission" date="2015-04" db="UniProtKB">
        <authorList>
            <consortium name="EnsemblPlants"/>
        </authorList>
    </citation>
    <scope>IDENTIFICATION</scope>
</reference>
<evidence type="ECO:0000313" key="4">
    <source>
        <dbReference type="Proteomes" id="UP000032180"/>
    </source>
</evidence>
<reference evidence="4" key="2">
    <citation type="submission" date="2013-12" db="EMBL/GenBank/DDBJ databases">
        <authorList>
            <person name="Yu Y."/>
            <person name="Lee S."/>
            <person name="de Baynast K."/>
            <person name="Wissotski M."/>
            <person name="Liu L."/>
            <person name="Talag J."/>
            <person name="Goicoechea J."/>
            <person name="Angelova A."/>
            <person name="Jetty R."/>
            <person name="Kudrna D."/>
            <person name="Golser W."/>
            <person name="Rivera L."/>
            <person name="Zhang J."/>
            <person name="Wing R."/>
        </authorList>
    </citation>
    <scope>NUCLEOTIDE SEQUENCE</scope>
</reference>
<evidence type="ECO:0000313" key="3">
    <source>
        <dbReference type="EnsemblPlants" id="LPERR03G30300.1"/>
    </source>
</evidence>
<feature type="compositionally biased region" description="Acidic residues" evidence="1">
    <location>
        <begin position="151"/>
        <end position="189"/>
    </location>
</feature>
<reference evidence="3 4" key="1">
    <citation type="submission" date="2012-08" db="EMBL/GenBank/DDBJ databases">
        <title>Oryza genome evolution.</title>
        <authorList>
            <person name="Wing R.A."/>
        </authorList>
    </citation>
    <scope>NUCLEOTIDE SEQUENCE</scope>
</reference>
<feature type="region of interest" description="Disordered" evidence="1">
    <location>
        <begin position="534"/>
        <end position="556"/>
    </location>
</feature>
<feature type="region of interest" description="Disordered" evidence="1">
    <location>
        <begin position="256"/>
        <end position="288"/>
    </location>
</feature>
<dbReference type="Proteomes" id="UP000032180">
    <property type="component" value="Chromosome 3"/>
</dbReference>
<feature type="compositionally biased region" description="Acidic residues" evidence="1">
    <location>
        <begin position="99"/>
        <end position="115"/>
    </location>
</feature>
<name>A0A0D9VZN4_9ORYZ</name>
<proteinExistence type="predicted"/>
<evidence type="ECO:0000256" key="2">
    <source>
        <dbReference type="SAM" id="Phobius"/>
    </source>
</evidence>
<dbReference type="HOGENOM" id="CLU_460340_0_0_1"/>
<dbReference type="EnsemblPlants" id="LPERR03G30300.1">
    <property type="protein sequence ID" value="LPERR03G30300.1"/>
    <property type="gene ID" value="LPERR03G30300"/>
</dbReference>